<evidence type="ECO:0000313" key="2">
    <source>
        <dbReference type="Proteomes" id="UP000770717"/>
    </source>
</evidence>
<reference evidence="1" key="1">
    <citation type="thesis" date="2020" institute="ProQuest LLC" country="789 East Eisenhower Parkway, Ann Arbor, MI, USA">
        <title>Comparative Genomics and Chromosome Evolution.</title>
        <authorList>
            <person name="Mudd A.B."/>
        </authorList>
    </citation>
    <scope>NUCLEOTIDE SEQUENCE</scope>
    <source>
        <strain evidence="1">HN-11 Male</strain>
        <tissue evidence="1">Kidney and liver</tissue>
    </source>
</reference>
<organism evidence="1 2">
    <name type="scientific">Eleutherodactylus coqui</name>
    <name type="common">Puerto Rican coqui</name>
    <dbReference type="NCBI Taxonomy" id="57060"/>
    <lineage>
        <taxon>Eukaryota</taxon>
        <taxon>Metazoa</taxon>
        <taxon>Chordata</taxon>
        <taxon>Craniata</taxon>
        <taxon>Vertebrata</taxon>
        <taxon>Euteleostomi</taxon>
        <taxon>Amphibia</taxon>
        <taxon>Batrachia</taxon>
        <taxon>Anura</taxon>
        <taxon>Neobatrachia</taxon>
        <taxon>Hyloidea</taxon>
        <taxon>Eleutherodactylidae</taxon>
        <taxon>Eleutherodactylinae</taxon>
        <taxon>Eleutherodactylus</taxon>
        <taxon>Eleutherodactylus</taxon>
    </lineage>
</organism>
<comment type="caution">
    <text evidence="1">The sequence shown here is derived from an EMBL/GenBank/DDBJ whole genome shotgun (WGS) entry which is preliminary data.</text>
</comment>
<name>A0A8J6BCE3_ELECQ</name>
<sequence>MSCFIRTKSSPIFVFPRSFSPACIMSITLQGVHLSICITSFKSLGHKSPLIPCQCTFSPCNPRFFPIGRIIALLSAQCT</sequence>
<accession>A0A8J6BCE3</accession>
<gene>
    <name evidence="1" type="ORF">GDO78_022433</name>
</gene>
<dbReference type="EMBL" id="WNTK01080647">
    <property type="protein sequence ID" value="KAG9460350.1"/>
    <property type="molecule type" value="Genomic_DNA"/>
</dbReference>
<protein>
    <submittedName>
        <fullName evidence="1">Uncharacterized protein</fullName>
    </submittedName>
</protein>
<evidence type="ECO:0000313" key="1">
    <source>
        <dbReference type="EMBL" id="KAG9460350.1"/>
    </source>
</evidence>
<dbReference type="AlphaFoldDB" id="A0A8J6BCE3"/>
<dbReference type="Proteomes" id="UP000770717">
    <property type="component" value="Unassembled WGS sequence"/>
</dbReference>
<keyword evidence="2" id="KW-1185">Reference proteome</keyword>
<proteinExistence type="predicted"/>